<dbReference type="EMBL" id="JAPWTJ010000561">
    <property type="protein sequence ID" value="KAJ8977314.1"/>
    <property type="molecule type" value="Genomic_DNA"/>
</dbReference>
<sequence>MIPIAEDDNFNMDCDYDDKATTQQELIEKSRGRKKHKRKSKFAEAVSKPKPKYDPNDKNYEQYFRGIL</sequence>
<accession>A0ABQ9JGH7</accession>
<feature type="region of interest" description="Disordered" evidence="1">
    <location>
        <begin position="27"/>
        <end position="59"/>
    </location>
</feature>
<evidence type="ECO:0000256" key="1">
    <source>
        <dbReference type="SAM" id="MobiDB-lite"/>
    </source>
</evidence>
<name>A0ABQ9JGH7_9CUCU</name>
<dbReference type="Proteomes" id="UP001162164">
    <property type="component" value="Unassembled WGS sequence"/>
</dbReference>
<keyword evidence="3" id="KW-1185">Reference proteome</keyword>
<feature type="compositionally biased region" description="Basic residues" evidence="1">
    <location>
        <begin position="31"/>
        <end position="40"/>
    </location>
</feature>
<evidence type="ECO:0000313" key="3">
    <source>
        <dbReference type="Proteomes" id="UP001162164"/>
    </source>
</evidence>
<organism evidence="2 3">
    <name type="scientific">Molorchus minor</name>
    <dbReference type="NCBI Taxonomy" id="1323400"/>
    <lineage>
        <taxon>Eukaryota</taxon>
        <taxon>Metazoa</taxon>
        <taxon>Ecdysozoa</taxon>
        <taxon>Arthropoda</taxon>
        <taxon>Hexapoda</taxon>
        <taxon>Insecta</taxon>
        <taxon>Pterygota</taxon>
        <taxon>Neoptera</taxon>
        <taxon>Endopterygota</taxon>
        <taxon>Coleoptera</taxon>
        <taxon>Polyphaga</taxon>
        <taxon>Cucujiformia</taxon>
        <taxon>Chrysomeloidea</taxon>
        <taxon>Cerambycidae</taxon>
        <taxon>Lamiinae</taxon>
        <taxon>Monochamini</taxon>
        <taxon>Molorchus</taxon>
    </lineage>
</organism>
<comment type="caution">
    <text evidence="2">The sequence shown here is derived from an EMBL/GenBank/DDBJ whole genome shotgun (WGS) entry which is preliminary data.</text>
</comment>
<gene>
    <name evidence="2" type="ORF">NQ317_009332</name>
</gene>
<evidence type="ECO:0000313" key="2">
    <source>
        <dbReference type="EMBL" id="KAJ8977314.1"/>
    </source>
</evidence>
<protein>
    <submittedName>
        <fullName evidence="2">Uncharacterized protein</fullName>
    </submittedName>
</protein>
<proteinExistence type="predicted"/>
<reference evidence="2" key="1">
    <citation type="journal article" date="2023" name="Insect Mol. Biol.">
        <title>Genome sequencing provides insights into the evolution of gene families encoding plant cell wall-degrading enzymes in longhorned beetles.</title>
        <authorList>
            <person name="Shin N.R."/>
            <person name="Okamura Y."/>
            <person name="Kirsch R."/>
            <person name="Pauchet Y."/>
        </authorList>
    </citation>
    <scope>NUCLEOTIDE SEQUENCE</scope>
    <source>
        <strain evidence="2">MMC_N1</strain>
    </source>
</reference>